<dbReference type="EC" id="3.1.2.4" evidence="2 4"/>
<comment type="pathway">
    <text evidence="4">Amino-acid degradation; L-valine degradation.</text>
</comment>
<dbReference type="EMBL" id="LWDX02062910">
    <property type="protein sequence ID" value="OEL16471.1"/>
    <property type="molecule type" value="Genomic_DNA"/>
</dbReference>
<dbReference type="Pfam" id="PF16113">
    <property type="entry name" value="ECH_2"/>
    <property type="match status" value="2"/>
</dbReference>
<evidence type="ECO:0000256" key="3">
    <source>
        <dbReference type="ARBA" id="ARBA00022801"/>
    </source>
</evidence>
<comment type="function">
    <text evidence="4">Hydrolyzes 3-hydroxyisobutyryl-CoA (HIBYL-CoA), a saline catabolite. Has high activity toward isobutyryl-CoA. Could be an isobutyryl-CoA dehydrogenase that functions in valine catabolism.</text>
</comment>
<dbReference type="Proteomes" id="UP000095767">
    <property type="component" value="Unassembled WGS sequence"/>
</dbReference>
<dbReference type="GO" id="GO:0003860">
    <property type="term" value="F:3-hydroxyisobutyryl-CoA hydrolase activity"/>
    <property type="evidence" value="ECO:0007669"/>
    <property type="project" value="UniProtKB-UniRule"/>
</dbReference>
<evidence type="ECO:0000256" key="1">
    <source>
        <dbReference type="ARBA" id="ARBA00001709"/>
    </source>
</evidence>
<sequence>MASLPPGGADSDQKSKSNFFLSSICQLLVEANGSTRTLILNRPKQLNALSSTMIMALLRCFTAYEKDDGVKLLIMKGKGRAFSAGGDVAAVVRSINNDSWKYGADFFRNEFLLNYIIATYSKPQVSLLAGIVMGGGAGVSLHGRFRVATENTVFAMPETALGLFPDIGASYFLSRLPGFYGCLFRSSLFREYVALAGARLDGVEMLACGLATHFVELNVDLYTLFFVGASSHTVILKIQFLLQGCRAILIDRDRNPKWMPPRLEQVHDEAVEQYFSRIDDPQWEDLNLPARRSNGRNIESKL</sequence>
<comment type="catalytic activity">
    <reaction evidence="1 4">
        <text>3-hydroxy-2-methylpropanoyl-CoA + H2O = 3-hydroxy-2-methylpropanoate + CoA + H(+)</text>
        <dbReference type="Rhea" id="RHEA:20888"/>
        <dbReference type="ChEBI" id="CHEBI:11805"/>
        <dbReference type="ChEBI" id="CHEBI:15377"/>
        <dbReference type="ChEBI" id="CHEBI:15378"/>
        <dbReference type="ChEBI" id="CHEBI:57287"/>
        <dbReference type="ChEBI" id="CHEBI:57340"/>
        <dbReference type="EC" id="3.1.2.4"/>
    </reaction>
</comment>
<protein>
    <recommendedName>
        <fullName evidence="2 4">3-hydroxyisobutyryl-CoA hydrolase</fullName>
        <shortName evidence="4">HIB-CoA hydrolase</shortName>
        <shortName evidence="4">HIBYL-CoA-H</shortName>
        <ecNumber evidence="2 4">3.1.2.4</ecNumber>
    </recommendedName>
    <alternativeName>
        <fullName evidence="4">3-hydroxyisobutyryl-coenzyme A hydrolase</fullName>
    </alternativeName>
</protein>
<organism evidence="6 7">
    <name type="scientific">Dichanthelium oligosanthes</name>
    <dbReference type="NCBI Taxonomy" id="888268"/>
    <lineage>
        <taxon>Eukaryota</taxon>
        <taxon>Viridiplantae</taxon>
        <taxon>Streptophyta</taxon>
        <taxon>Embryophyta</taxon>
        <taxon>Tracheophyta</taxon>
        <taxon>Spermatophyta</taxon>
        <taxon>Magnoliopsida</taxon>
        <taxon>Liliopsida</taxon>
        <taxon>Poales</taxon>
        <taxon>Poaceae</taxon>
        <taxon>PACMAD clade</taxon>
        <taxon>Panicoideae</taxon>
        <taxon>Panicodae</taxon>
        <taxon>Paniceae</taxon>
        <taxon>Dichantheliinae</taxon>
        <taxon>Dichanthelium</taxon>
    </lineage>
</organism>
<gene>
    <name evidence="6" type="ORF">BAE44_0022509</name>
</gene>
<dbReference type="OrthoDB" id="16820at2759"/>
<dbReference type="InterPro" id="IPR029045">
    <property type="entry name" value="ClpP/crotonase-like_dom_sf"/>
</dbReference>
<name>A0A1E5UUF0_9POAL</name>
<dbReference type="PANTHER" id="PTHR43176:SF3">
    <property type="entry name" value="3-HYDROXYISOBUTYRYL-COA HYDROLASE, MITOCHONDRIAL"/>
    <property type="match status" value="1"/>
</dbReference>
<comment type="similarity">
    <text evidence="4">Belongs to the enoyl-CoA hydratase/isomerase family.</text>
</comment>
<feature type="domain" description="Enoyl-CoA hydratase/isomerase" evidence="5">
    <location>
        <begin position="36"/>
        <end position="216"/>
    </location>
</feature>
<dbReference type="SUPFAM" id="SSF52096">
    <property type="entry name" value="ClpP/crotonase"/>
    <property type="match status" value="1"/>
</dbReference>
<feature type="domain" description="Enoyl-CoA hydratase/isomerase" evidence="5">
    <location>
        <begin position="241"/>
        <end position="275"/>
    </location>
</feature>
<evidence type="ECO:0000313" key="6">
    <source>
        <dbReference type="EMBL" id="OEL16471.1"/>
    </source>
</evidence>
<dbReference type="PANTHER" id="PTHR43176">
    <property type="entry name" value="3-HYDROXYISOBUTYRYL-COA HYDROLASE-RELATED"/>
    <property type="match status" value="1"/>
</dbReference>
<reference evidence="6 7" key="1">
    <citation type="submission" date="2016-09" db="EMBL/GenBank/DDBJ databases">
        <title>The draft genome of Dichanthelium oligosanthes: A C3 panicoid grass species.</title>
        <authorList>
            <person name="Studer A.J."/>
            <person name="Schnable J.C."/>
            <person name="Brutnell T.P."/>
        </authorList>
    </citation>
    <scope>NUCLEOTIDE SEQUENCE [LARGE SCALE GENOMIC DNA]</scope>
    <source>
        <strain evidence="7">cv. Kellogg 1175</strain>
        <tissue evidence="6">Leaf</tissue>
    </source>
</reference>
<dbReference type="STRING" id="888268.A0A1E5UUF0"/>
<dbReference type="AlphaFoldDB" id="A0A1E5UUF0"/>
<dbReference type="InterPro" id="IPR032259">
    <property type="entry name" value="HIBYL-CoA-H"/>
</dbReference>
<evidence type="ECO:0000313" key="7">
    <source>
        <dbReference type="Proteomes" id="UP000095767"/>
    </source>
</evidence>
<evidence type="ECO:0000256" key="4">
    <source>
        <dbReference type="RuleBase" id="RU369070"/>
    </source>
</evidence>
<dbReference type="Gene3D" id="3.90.226.10">
    <property type="entry name" value="2-enoyl-CoA Hydratase, Chain A, domain 1"/>
    <property type="match status" value="2"/>
</dbReference>
<evidence type="ECO:0000256" key="2">
    <source>
        <dbReference type="ARBA" id="ARBA00011915"/>
    </source>
</evidence>
<keyword evidence="3 4" id="KW-0378">Hydrolase</keyword>
<keyword evidence="7" id="KW-1185">Reference proteome</keyword>
<accession>A0A1E5UUF0</accession>
<evidence type="ECO:0000259" key="5">
    <source>
        <dbReference type="Pfam" id="PF16113"/>
    </source>
</evidence>
<dbReference type="InterPro" id="IPR045004">
    <property type="entry name" value="ECH_dom"/>
</dbReference>
<proteinExistence type="inferred from homology"/>
<dbReference type="GO" id="GO:0006574">
    <property type="term" value="P:L-valine catabolic process"/>
    <property type="evidence" value="ECO:0007669"/>
    <property type="project" value="UniProtKB-UniRule"/>
</dbReference>
<dbReference type="CDD" id="cd06558">
    <property type="entry name" value="crotonase-like"/>
    <property type="match status" value="1"/>
</dbReference>
<comment type="caution">
    <text evidence="6">The sequence shown here is derived from an EMBL/GenBank/DDBJ whole genome shotgun (WGS) entry which is preliminary data.</text>
</comment>